<proteinExistence type="predicted"/>
<name>A0ACD1BCV6_9CLOT</name>
<accession>A0ACD1BCV6</accession>
<dbReference type="Proteomes" id="UP000594603">
    <property type="component" value="Chromosome"/>
</dbReference>
<keyword evidence="2" id="KW-1185">Reference proteome</keyword>
<protein>
    <submittedName>
        <fullName evidence="1">Uncharacterized protein</fullName>
    </submittedName>
</protein>
<reference evidence="1" key="1">
    <citation type="submission" date="2020-04" db="EMBL/GenBank/DDBJ databases">
        <title>A novel bacterium ('Candidatus Sarcina troglodytae' sp. nov.) linked to a protracted, uniformly lethal epizootic among sanctuary western chimpanzees (Pan troglodytes verus) in Sierra Leone.</title>
        <authorList>
            <person name="Owens L.A."/>
            <person name="Colitti B."/>
            <person name="Hirji I."/>
            <person name="Pizaro A."/>
            <person name="Jaffe J.E."/>
            <person name="Moittie S."/>
            <person name="Bishop-Lilly K.A."/>
            <person name="Estrella L.A."/>
            <person name="Voegtly L.J."/>
            <person name="Kuhn J.H."/>
            <person name="Suen G."/>
            <person name="Deblois C.L."/>
            <person name="Dunn C."/>
            <person name="Juan-Salles C."/>
            <person name="Goldberg T.L."/>
        </authorList>
    </citation>
    <scope>NUCLEOTIDE SEQUENCE</scope>
    <source>
        <strain evidence="1">JB2</strain>
    </source>
</reference>
<evidence type="ECO:0000313" key="2">
    <source>
        <dbReference type="Proteomes" id="UP000594603"/>
    </source>
</evidence>
<evidence type="ECO:0000313" key="1">
    <source>
        <dbReference type="EMBL" id="QPJ85227.1"/>
    </source>
</evidence>
<dbReference type="EMBL" id="CP051754">
    <property type="protein sequence ID" value="QPJ85227.1"/>
    <property type="molecule type" value="Genomic_DNA"/>
</dbReference>
<organism evidence="1 2">
    <name type="scientific">Candidatus Sarcina troglodytae</name>
    <dbReference type="NCBI Taxonomy" id="2726954"/>
    <lineage>
        <taxon>Bacteria</taxon>
        <taxon>Bacillati</taxon>
        <taxon>Bacillota</taxon>
        <taxon>Clostridia</taxon>
        <taxon>Eubacteriales</taxon>
        <taxon>Clostridiaceae</taxon>
        <taxon>Sarcina</taxon>
    </lineage>
</organism>
<gene>
    <name evidence="1" type="ORF">HH195_04580</name>
</gene>
<sequence>MKRFGVNSFTTDTVVDSILEMEERHKNRTEIENDKGLTEKILDIMLDTYIRRFNERRIEVMAHYKVILMHFKEDVRFSDNDIDIRLAIKKFDKSLRKQIKVTDNDLKWSSIDETVGKIIKEFRETSIMRDELYIKVVEKYDYFKNTILQNRERVLENLEASCKELLLTEKGRMFEDEIKEAHDLCKEMLLDDKIFKAE</sequence>